<sequence>MATPHESHHLGVSIRRTIIVRPKTLQPPKLLNLSNLDRQCPALMYLVFFYKPHLNSNFSKNEISLGLVFDSLRLDLEETLSVWYPAAGRLSLNPEDGKLNLWCNNEGVVLAEAVAQVKVSDLGDLSQYNEFFEKLVYKPDFDGDLSKMPLVVAQVTQFECGGYSIGMGTSHSLFDGPAAYDFLHAWSSNSAVTKEKGYRLEINMPVHDRGRLLLLNPQKQVAIANPVKSAAAIDHLYQLIMQSAVNQNILSDVKSSSLVPKTFDLSGEFIESIKGELCKGMNGSFSCSTFEAVSAHLWKARTKAFGLHKGTLVCLQFAVDTRNRLSPPLPKGFSGNAYVLASVALTAGELMESSHADIIKKIREAKRSVNDEYVTAYMKALEGPPASLPPLKELTLVSDWTRMPFHKVGFLSEEAAYVSPLVPPIPQVAYLMQNPSDDHLGIHVRLGLPPGILSAFPGYFLSVNL</sequence>
<dbReference type="STRING" id="71139.A0A059AHT6"/>
<dbReference type="PANTHER" id="PTHR31642">
    <property type="entry name" value="TRICHOTHECENE 3-O-ACETYLTRANSFERASE"/>
    <property type="match status" value="1"/>
</dbReference>
<protein>
    <submittedName>
        <fullName evidence="2">Uncharacterized protein</fullName>
    </submittedName>
</protein>
<dbReference type="Gramene" id="KCW53398">
    <property type="protein sequence ID" value="KCW53398"/>
    <property type="gene ID" value="EUGRSUZ_J02627"/>
</dbReference>
<name>A0A059AHT6_EUCGR</name>
<dbReference type="InterPro" id="IPR050317">
    <property type="entry name" value="Plant_Fungal_Acyltransferase"/>
</dbReference>
<dbReference type="Pfam" id="PF02458">
    <property type="entry name" value="Transferase"/>
    <property type="match status" value="1"/>
</dbReference>
<organism evidence="2">
    <name type="scientific">Eucalyptus grandis</name>
    <name type="common">Flooded gum</name>
    <dbReference type="NCBI Taxonomy" id="71139"/>
    <lineage>
        <taxon>Eukaryota</taxon>
        <taxon>Viridiplantae</taxon>
        <taxon>Streptophyta</taxon>
        <taxon>Embryophyta</taxon>
        <taxon>Tracheophyta</taxon>
        <taxon>Spermatophyta</taxon>
        <taxon>Magnoliopsida</taxon>
        <taxon>eudicotyledons</taxon>
        <taxon>Gunneridae</taxon>
        <taxon>Pentapetalae</taxon>
        <taxon>rosids</taxon>
        <taxon>malvids</taxon>
        <taxon>Myrtales</taxon>
        <taxon>Myrtaceae</taxon>
        <taxon>Myrtoideae</taxon>
        <taxon>Eucalypteae</taxon>
        <taxon>Eucalyptus</taxon>
    </lineage>
</organism>
<dbReference type="FunCoup" id="A0A059AHT6">
    <property type="interactions" value="2"/>
</dbReference>
<comment type="similarity">
    <text evidence="1">Belongs to the plant acyltransferase family.</text>
</comment>
<dbReference type="PANTHER" id="PTHR31642:SF145">
    <property type="entry name" value="BRASSINOSTEROID-RELATED ACYLTRANSFERASE 1"/>
    <property type="match status" value="1"/>
</dbReference>
<evidence type="ECO:0000256" key="1">
    <source>
        <dbReference type="ARBA" id="ARBA00009861"/>
    </source>
</evidence>
<accession>A0A059AHT6</accession>
<reference evidence="2" key="1">
    <citation type="submission" date="2013-07" db="EMBL/GenBank/DDBJ databases">
        <title>The genome of Eucalyptus grandis.</title>
        <authorList>
            <person name="Schmutz J."/>
            <person name="Hayes R."/>
            <person name="Myburg A."/>
            <person name="Tuskan G."/>
            <person name="Grattapaglia D."/>
            <person name="Rokhsar D.S."/>
        </authorList>
    </citation>
    <scope>NUCLEOTIDE SEQUENCE</scope>
    <source>
        <tissue evidence="2">Leaf extractions</tissue>
    </source>
</reference>
<proteinExistence type="inferred from homology"/>
<dbReference type="Gene3D" id="3.30.559.10">
    <property type="entry name" value="Chloramphenicol acetyltransferase-like domain"/>
    <property type="match status" value="2"/>
</dbReference>
<dbReference type="GO" id="GO:0016747">
    <property type="term" value="F:acyltransferase activity, transferring groups other than amino-acyl groups"/>
    <property type="evidence" value="ECO:0000318"/>
    <property type="project" value="GO_Central"/>
</dbReference>
<dbReference type="AlphaFoldDB" id="A0A059AHT6"/>
<dbReference type="eggNOG" id="ENOG502QSIF">
    <property type="taxonomic scope" value="Eukaryota"/>
</dbReference>
<dbReference type="InterPro" id="IPR023213">
    <property type="entry name" value="CAT-like_dom_sf"/>
</dbReference>
<dbReference type="InParanoid" id="A0A059AHT6"/>
<dbReference type="OMA" id="FGCGGYA"/>
<gene>
    <name evidence="2" type="ORF">EUGRSUZ_J02627</name>
</gene>
<dbReference type="EMBL" id="KK198762">
    <property type="protein sequence ID" value="KCW53398.1"/>
    <property type="molecule type" value="Genomic_DNA"/>
</dbReference>
<evidence type="ECO:0000313" key="2">
    <source>
        <dbReference type="EMBL" id="KCW53398.1"/>
    </source>
</evidence>